<dbReference type="GO" id="GO:0005737">
    <property type="term" value="C:cytoplasm"/>
    <property type="evidence" value="ECO:0007669"/>
    <property type="project" value="UniProtKB-SubCell"/>
</dbReference>
<protein>
    <recommendedName>
        <fullName evidence="9">Proteasome subunit beta</fullName>
        <ecNumber evidence="9">3.4.25.1</ecNumber>
    </recommendedName>
    <alternativeName>
        <fullName evidence="9">20S proteasome beta subunit</fullName>
    </alternativeName>
    <alternativeName>
        <fullName evidence="9">Proteasome core protein PsmB</fullName>
    </alternativeName>
</protein>
<comment type="caution">
    <text evidence="9">Lacks conserved residue(s) required for the propagation of feature annotation.</text>
</comment>
<evidence type="ECO:0000256" key="1">
    <source>
        <dbReference type="ARBA" id="ARBA00001198"/>
    </source>
</evidence>
<sequence length="203" mass="22017">MQGFEGTVVGLKYNGGLALASDSRATARYLVRSKKVQKIFKIQDNIGVAVSGLTGDAQRLVDMMTSESNLYKIREEKSIPPKSLARLTANIFHSQRMFPYIASLILAGVGEEGPKLYFLDPAGGQLEEERFASAGTGSSVAYGVLEQNYEENMNSKDALKLAAQSIQQAIERDAATGDSVVVAKVNGEGFEEVSEDKVKKFLK</sequence>
<dbReference type="EC" id="3.4.25.1" evidence="9"/>
<keyword evidence="7 9" id="KW-0647">Proteasome</keyword>
<dbReference type="InterPro" id="IPR016050">
    <property type="entry name" value="Proteasome_bsu_CS"/>
</dbReference>
<comment type="subcellular location">
    <subcellularLocation>
        <location evidence="9">Cytoplasm</location>
    </subcellularLocation>
</comment>
<comment type="catalytic activity">
    <reaction evidence="1 9">
        <text>Cleavage of peptide bonds with very broad specificity.</text>
        <dbReference type="EC" id="3.4.25.1"/>
    </reaction>
</comment>
<evidence type="ECO:0000256" key="2">
    <source>
        <dbReference type="ARBA" id="ARBA00022490"/>
    </source>
</evidence>
<feature type="propeptide" id="PRO_5007936526" description="Removed in mature form; by autocatalysis" evidence="9">
    <location>
        <begin position="1"/>
        <end position="5"/>
    </location>
</feature>
<reference evidence="10 11" key="1">
    <citation type="journal article" date="2016" name="Sci. Rep.">
        <title>Metabolic traits of an uncultured archaeal lineage -MSBL1- from brine pools of the Red Sea.</title>
        <authorList>
            <person name="Mwirichia R."/>
            <person name="Alam I."/>
            <person name="Rashid M."/>
            <person name="Vinu M."/>
            <person name="Ba-Alawi W."/>
            <person name="Anthony Kamau A."/>
            <person name="Kamanda Ngugi D."/>
            <person name="Goker M."/>
            <person name="Klenk H.P."/>
            <person name="Bajic V."/>
            <person name="Stingl U."/>
        </authorList>
    </citation>
    <scope>NUCLEOTIDE SEQUENCE [LARGE SCALE GENOMIC DNA]</scope>
    <source>
        <strain evidence="10">SCGC-AAA382F02</strain>
    </source>
</reference>
<dbReference type="Proteomes" id="UP000070491">
    <property type="component" value="Unassembled WGS sequence"/>
</dbReference>
<dbReference type="GO" id="GO:0019774">
    <property type="term" value="C:proteasome core complex, beta-subunit complex"/>
    <property type="evidence" value="ECO:0007669"/>
    <property type="project" value="UniProtKB-UniRule"/>
</dbReference>
<keyword evidence="3 9" id="KW-0645">Protease</keyword>
<evidence type="ECO:0000256" key="4">
    <source>
        <dbReference type="ARBA" id="ARBA00022698"/>
    </source>
</evidence>
<dbReference type="InterPro" id="IPR023333">
    <property type="entry name" value="Proteasome_suB-type"/>
</dbReference>
<comment type="subunit">
    <text evidence="9">The 20S proteasome core is composed of 14 alpha and 14 beta subunits that assemble into four stacked heptameric rings, resulting in a barrel-shaped structure. The two inner rings, each composed of seven catalytic beta subunits, are sandwiched by two outer rings, each composed of seven alpha subunits. The catalytic chamber with the active sites is on the inside of the barrel. Has a gated structure, the ends of the cylinder being occluded by the N-termini of the alpha-subunits. Is capped at one or both ends by the proteasome regulatory ATPase, PAN.</text>
</comment>
<evidence type="ECO:0000256" key="5">
    <source>
        <dbReference type="ARBA" id="ARBA00022801"/>
    </source>
</evidence>
<keyword evidence="8 9" id="KW-0865">Zymogen</keyword>
<evidence type="ECO:0000313" key="11">
    <source>
        <dbReference type="Proteomes" id="UP000070491"/>
    </source>
</evidence>
<keyword evidence="11" id="KW-1185">Reference proteome</keyword>
<evidence type="ECO:0000256" key="6">
    <source>
        <dbReference type="ARBA" id="ARBA00022813"/>
    </source>
</evidence>
<comment type="caution">
    <text evidence="10">The sequence shown here is derived from an EMBL/GenBank/DDBJ whole genome shotgun (WGS) entry which is preliminary data.</text>
</comment>
<dbReference type="PROSITE" id="PS51476">
    <property type="entry name" value="PROTEASOME_BETA_2"/>
    <property type="match status" value="1"/>
</dbReference>
<comment type="similarity">
    <text evidence="9">Belongs to the peptidase T1B family.</text>
</comment>
<organism evidence="10 11">
    <name type="scientific">candidate division MSBL1 archaeon SCGC-AAA382F02</name>
    <dbReference type="NCBI Taxonomy" id="1698282"/>
    <lineage>
        <taxon>Archaea</taxon>
        <taxon>Methanobacteriati</taxon>
        <taxon>Methanobacteriota</taxon>
        <taxon>candidate division MSBL1</taxon>
    </lineage>
</organism>
<accession>A0A133VHE7</accession>
<gene>
    <name evidence="9" type="primary">psmB</name>
    <name evidence="10" type="ORF">AKJ53_01830</name>
</gene>
<comment type="function">
    <text evidence="9">Component of the proteasome core, a large protease complex with broad specificity involved in protein degradation.</text>
</comment>
<evidence type="ECO:0000313" key="10">
    <source>
        <dbReference type="EMBL" id="KXB05873.1"/>
    </source>
</evidence>
<name>A0A133VHE7_9EURY</name>
<dbReference type="GO" id="GO:0004298">
    <property type="term" value="F:threonine-type endopeptidase activity"/>
    <property type="evidence" value="ECO:0007669"/>
    <property type="project" value="UniProtKB-UniRule"/>
</dbReference>
<dbReference type="Pfam" id="PF00227">
    <property type="entry name" value="Proteasome"/>
    <property type="match status" value="1"/>
</dbReference>
<dbReference type="HAMAP" id="MF_02113_A">
    <property type="entry name" value="Proteasome_B_A"/>
    <property type="match status" value="1"/>
</dbReference>
<dbReference type="InterPro" id="IPR019983">
    <property type="entry name" value="Pept_T1A_Psome_bsu_arc"/>
</dbReference>
<dbReference type="AlphaFoldDB" id="A0A133VHE7"/>
<dbReference type="InterPro" id="IPR000243">
    <property type="entry name" value="Pept_T1A_subB"/>
</dbReference>
<dbReference type="PANTHER" id="PTHR32194:SF0">
    <property type="entry name" value="ATP-DEPENDENT PROTEASE SUBUNIT HSLV"/>
    <property type="match status" value="1"/>
</dbReference>
<evidence type="ECO:0000256" key="9">
    <source>
        <dbReference type="HAMAP-Rule" id="MF_02113"/>
    </source>
</evidence>
<evidence type="ECO:0000256" key="3">
    <source>
        <dbReference type="ARBA" id="ARBA00022670"/>
    </source>
</evidence>
<proteinExistence type="inferred from homology"/>
<dbReference type="InterPro" id="IPR029055">
    <property type="entry name" value="Ntn_hydrolases_N"/>
</dbReference>
<comment type="activity regulation">
    <text evidence="9">The formation of the proteasomal ATPase PAN-20S proteasome complex, via the docking of the C-termini of PAN into the intersubunit pockets in the alpha-rings, triggers opening of the gate for substrate entry. Interconversion between the open-gate and close-gate conformations leads to a dynamic regulation of the 20S proteasome proteolysis activity.</text>
</comment>
<dbReference type="EMBL" id="LHYG01000029">
    <property type="protein sequence ID" value="KXB05873.1"/>
    <property type="molecule type" value="Genomic_DNA"/>
</dbReference>
<dbReference type="GO" id="GO:0010498">
    <property type="term" value="P:proteasomal protein catabolic process"/>
    <property type="evidence" value="ECO:0007669"/>
    <property type="project" value="UniProtKB-UniRule"/>
</dbReference>
<dbReference type="Gene3D" id="3.60.20.10">
    <property type="entry name" value="Glutamine Phosphoribosylpyrophosphate, subunit 1, domain 1"/>
    <property type="match status" value="1"/>
</dbReference>
<dbReference type="SUPFAM" id="SSF56235">
    <property type="entry name" value="N-terminal nucleophile aminohydrolases (Ntn hydrolases)"/>
    <property type="match status" value="1"/>
</dbReference>
<evidence type="ECO:0000256" key="8">
    <source>
        <dbReference type="ARBA" id="ARBA00023145"/>
    </source>
</evidence>
<keyword evidence="5 9" id="KW-0378">Hydrolase</keyword>
<keyword evidence="6 9" id="KW-0068">Autocatalytic cleavage</keyword>
<dbReference type="InterPro" id="IPR001353">
    <property type="entry name" value="Proteasome_sua/b"/>
</dbReference>
<dbReference type="PROSITE" id="PS00854">
    <property type="entry name" value="PROTEASOME_BETA_1"/>
    <property type="match status" value="1"/>
</dbReference>
<feature type="chain" id="PRO_5023441208" description="Proteasome subunit beta" evidence="9">
    <location>
        <begin position="6"/>
        <end position="203"/>
    </location>
</feature>
<keyword evidence="2 9" id="KW-0963">Cytoplasm</keyword>
<evidence type="ECO:0000256" key="7">
    <source>
        <dbReference type="ARBA" id="ARBA00022942"/>
    </source>
</evidence>
<dbReference type="PRINTS" id="PR00141">
    <property type="entry name" value="PROTEASOME"/>
</dbReference>
<keyword evidence="4 9" id="KW-0888">Threonine protease</keyword>
<dbReference type="PANTHER" id="PTHR32194">
    <property type="entry name" value="METALLOPROTEASE TLDD"/>
    <property type="match status" value="1"/>
</dbReference>